<evidence type="ECO:0000256" key="2">
    <source>
        <dbReference type="ARBA" id="ARBA00022963"/>
    </source>
</evidence>
<dbReference type="Pfam" id="PF01734">
    <property type="entry name" value="Patatin"/>
    <property type="match status" value="1"/>
</dbReference>
<dbReference type="PROSITE" id="PS51635">
    <property type="entry name" value="PNPLA"/>
    <property type="match status" value="1"/>
</dbReference>
<feature type="short sequence motif" description="DGA/G" evidence="4">
    <location>
        <begin position="94"/>
        <end position="96"/>
    </location>
</feature>
<comment type="caution">
    <text evidence="4">Lacks conserved residue(s) required for the propagation of feature annotation.</text>
</comment>
<dbReference type="EMBL" id="HBFR01010499">
    <property type="protein sequence ID" value="CAD8880433.1"/>
    <property type="molecule type" value="Transcribed_RNA"/>
</dbReference>
<keyword evidence="3" id="KW-0443">Lipid metabolism</keyword>
<reference evidence="6" key="1">
    <citation type="submission" date="2021-01" db="EMBL/GenBank/DDBJ databases">
        <authorList>
            <person name="Corre E."/>
            <person name="Pelletier E."/>
            <person name="Niang G."/>
            <person name="Scheremetjew M."/>
            <person name="Finn R."/>
            <person name="Kale V."/>
            <person name="Holt S."/>
            <person name="Cochrane G."/>
            <person name="Meng A."/>
            <person name="Brown T."/>
            <person name="Cohen L."/>
        </authorList>
    </citation>
    <scope>NUCLEOTIDE SEQUENCE</scope>
    <source>
        <strain evidence="6">308</strain>
    </source>
</reference>
<proteinExistence type="predicted"/>
<accession>A0A7S1BAF7</accession>
<dbReference type="GO" id="GO:0016042">
    <property type="term" value="P:lipid catabolic process"/>
    <property type="evidence" value="ECO:0007669"/>
    <property type="project" value="UniProtKB-KW"/>
</dbReference>
<evidence type="ECO:0000313" key="6">
    <source>
        <dbReference type="EMBL" id="CAD8880433.1"/>
    </source>
</evidence>
<dbReference type="InterPro" id="IPR050301">
    <property type="entry name" value="NTE"/>
</dbReference>
<evidence type="ECO:0000256" key="3">
    <source>
        <dbReference type="ARBA" id="ARBA00023098"/>
    </source>
</evidence>
<evidence type="ECO:0000256" key="4">
    <source>
        <dbReference type="PROSITE-ProRule" id="PRU01161"/>
    </source>
</evidence>
<keyword evidence="1" id="KW-0378">Hydrolase</keyword>
<dbReference type="GO" id="GO:0052689">
    <property type="term" value="F:carboxylic ester hydrolase activity"/>
    <property type="evidence" value="ECO:0007669"/>
    <property type="project" value="UniProtKB-ARBA"/>
</dbReference>
<dbReference type="InterPro" id="IPR016035">
    <property type="entry name" value="Acyl_Trfase/lysoPLipase"/>
</dbReference>
<protein>
    <recommendedName>
        <fullName evidence="5">PNPLA domain-containing protein</fullName>
    </recommendedName>
</protein>
<dbReference type="InterPro" id="IPR002641">
    <property type="entry name" value="PNPLA_dom"/>
</dbReference>
<name>A0A7S1BAF7_9STRA</name>
<dbReference type="Gene3D" id="3.40.1090.10">
    <property type="entry name" value="Cytosolic phospholipase A2 catalytic domain"/>
    <property type="match status" value="1"/>
</dbReference>
<dbReference type="SUPFAM" id="SSF52151">
    <property type="entry name" value="FabD/lysophospholipase-like"/>
    <property type="match status" value="1"/>
</dbReference>
<dbReference type="PANTHER" id="PTHR14226">
    <property type="entry name" value="NEUROPATHY TARGET ESTERASE/SWISS CHEESE D.MELANOGASTER"/>
    <property type="match status" value="1"/>
</dbReference>
<dbReference type="GO" id="GO:0016298">
    <property type="term" value="F:lipase activity"/>
    <property type="evidence" value="ECO:0007669"/>
    <property type="project" value="UniProtKB-ARBA"/>
</dbReference>
<organism evidence="6">
    <name type="scientific">Corethron hystrix</name>
    <dbReference type="NCBI Taxonomy" id="216773"/>
    <lineage>
        <taxon>Eukaryota</taxon>
        <taxon>Sar</taxon>
        <taxon>Stramenopiles</taxon>
        <taxon>Ochrophyta</taxon>
        <taxon>Bacillariophyta</taxon>
        <taxon>Coscinodiscophyceae</taxon>
        <taxon>Corethrophycidae</taxon>
        <taxon>Corethrales</taxon>
        <taxon>Corethraceae</taxon>
        <taxon>Corethron</taxon>
    </lineage>
</organism>
<evidence type="ECO:0000256" key="1">
    <source>
        <dbReference type="ARBA" id="ARBA00022801"/>
    </source>
</evidence>
<gene>
    <name evidence="6" type="ORF">CHYS00102_LOCUS7619</name>
</gene>
<evidence type="ECO:0000259" key="5">
    <source>
        <dbReference type="PROSITE" id="PS51635"/>
    </source>
</evidence>
<dbReference type="PANTHER" id="PTHR14226:SF29">
    <property type="entry name" value="NEUROPATHY TARGET ESTERASE SWS"/>
    <property type="match status" value="1"/>
</dbReference>
<feature type="domain" description="PNPLA" evidence="5">
    <location>
        <begin position="1"/>
        <end position="107"/>
    </location>
</feature>
<keyword evidence="2" id="KW-0442">Lipid degradation</keyword>
<dbReference type="AlphaFoldDB" id="A0A7S1BAF7"/>
<sequence length="227" mass="25641">MAAKLASVREKIWDLTLPLTSFFSGKRFNAGIRDSLGDDHIQDFVLSFFCVSVDISSSRQVVHTKGLAWKYVRASMSLSGYLPPVSENNSLLVDGGYMNVMPADVMTEQFKARTTIAVDVASEKEVEYYDYGTELSGLWLLWNSWNPFARTVKVPSMGDISQKLAWVNSQRHKESVVRSGVDLFLSPPVGEYGTLEFDKFDEIVQVGYDYAKPIVQKWARKRRHVAP</sequence>